<feature type="transmembrane region" description="Helical" evidence="7">
    <location>
        <begin position="6"/>
        <end position="27"/>
    </location>
</feature>
<evidence type="ECO:0000256" key="6">
    <source>
        <dbReference type="ARBA" id="ARBA00022841"/>
    </source>
</evidence>
<sequence length="380" mass="43437">MENRVGKIFTIALISIILFLPITLRIFPLKFDMELAGVTLNNEFPQITISQVMDGSYQQSIEDYFSQNINGRGIVIKSGNQLIYTIFNQSPHSGEAIGKNNQLYELEYIYKKLQYIPPVTDEYTSDLINKLQLLQQKLGSKGTKLFIYITPSKAEIYPEDIPDIYYRCAPEEQESSYEKFAKGISDADLPFFDAAKYVQTMKLSTGKNIFSKTGTHWSQVTGTKVARQLIQEMEVQLGYDLTEIEVEEKEVEEPLAPDADIFYLMNIIQEPYDKYYEPLITVSKVGKQQPSLICRGGSFMGQSITWLVNNDIVSNAVHMENTSLFQDKYSNIQSFSDYAELDIEQLMKNKDILILEVNQAAIEQMSFGFIDYLLNSDVLK</sequence>
<protein>
    <recommendedName>
        <fullName evidence="8">AlgX/AlgJ SGNH hydrolase-like domain-containing protein</fullName>
    </recommendedName>
</protein>
<gene>
    <name evidence="9" type="ORF">V6984_18520</name>
</gene>
<evidence type="ECO:0000313" key="10">
    <source>
        <dbReference type="Proteomes" id="UP001451571"/>
    </source>
</evidence>
<dbReference type="Pfam" id="PF16822">
    <property type="entry name" value="ALGX"/>
    <property type="match status" value="1"/>
</dbReference>
<evidence type="ECO:0000256" key="3">
    <source>
        <dbReference type="ARBA" id="ARBA00022679"/>
    </source>
</evidence>
<comment type="pathway">
    <text evidence="2">Glycan biosynthesis; alginate biosynthesis.</text>
</comment>
<organism evidence="9 10">
    <name type="scientific">Kineothrix sedimenti</name>
    <dbReference type="NCBI Taxonomy" id="3123317"/>
    <lineage>
        <taxon>Bacteria</taxon>
        <taxon>Bacillati</taxon>
        <taxon>Bacillota</taxon>
        <taxon>Clostridia</taxon>
        <taxon>Lachnospirales</taxon>
        <taxon>Lachnospiraceae</taxon>
        <taxon>Kineothrix</taxon>
    </lineage>
</organism>
<keyword evidence="6" id="KW-0016">Alginate biosynthesis</keyword>
<comment type="subcellular location">
    <subcellularLocation>
        <location evidence="1">Periplasm</location>
    </subcellularLocation>
</comment>
<dbReference type="RefSeq" id="WP_342757076.1">
    <property type="nucleotide sequence ID" value="NZ_CP146256.1"/>
</dbReference>
<evidence type="ECO:0000256" key="7">
    <source>
        <dbReference type="SAM" id="Phobius"/>
    </source>
</evidence>
<evidence type="ECO:0000259" key="8">
    <source>
        <dbReference type="Pfam" id="PF16822"/>
    </source>
</evidence>
<keyword evidence="10" id="KW-1185">Reference proteome</keyword>
<dbReference type="InterPro" id="IPR031811">
    <property type="entry name" value="ALGX/ALGJ_SGNH-like"/>
</dbReference>
<accession>A0ABZ3ETC6</accession>
<keyword evidence="7" id="KW-1133">Transmembrane helix</keyword>
<evidence type="ECO:0000256" key="4">
    <source>
        <dbReference type="ARBA" id="ARBA00022729"/>
    </source>
</evidence>
<feature type="domain" description="AlgX/AlgJ SGNH hydrolase-like" evidence="8">
    <location>
        <begin position="125"/>
        <end position="250"/>
    </location>
</feature>
<evidence type="ECO:0000313" key="9">
    <source>
        <dbReference type="EMBL" id="XAH73472.1"/>
    </source>
</evidence>
<evidence type="ECO:0000256" key="2">
    <source>
        <dbReference type="ARBA" id="ARBA00005182"/>
    </source>
</evidence>
<evidence type="ECO:0000256" key="1">
    <source>
        <dbReference type="ARBA" id="ARBA00004418"/>
    </source>
</evidence>
<proteinExistence type="predicted"/>
<keyword evidence="3" id="KW-0808">Transferase</keyword>
<keyword evidence="7" id="KW-0812">Transmembrane</keyword>
<keyword evidence="4" id="KW-0732">Signal</keyword>
<keyword evidence="7" id="KW-0472">Membrane</keyword>
<dbReference type="Proteomes" id="UP001451571">
    <property type="component" value="Chromosome"/>
</dbReference>
<evidence type="ECO:0000256" key="5">
    <source>
        <dbReference type="ARBA" id="ARBA00022764"/>
    </source>
</evidence>
<dbReference type="EMBL" id="CP146256">
    <property type="protein sequence ID" value="XAH73472.1"/>
    <property type="molecule type" value="Genomic_DNA"/>
</dbReference>
<reference evidence="9 10" key="1">
    <citation type="submission" date="2024-02" db="EMBL/GenBank/DDBJ databases">
        <title>Bacterial strain from lacustrine sediment.</title>
        <authorList>
            <person name="Petit C."/>
            <person name="Fadhlaoui K."/>
        </authorList>
    </citation>
    <scope>NUCLEOTIDE SEQUENCE [LARGE SCALE GENOMIC DNA]</scope>
    <source>
        <strain evidence="9 10">IPX-CK</strain>
    </source>
</reference>
<keyword evidence="5" id="KW-0574">Periplasm</keyword>
<name>A0ABZ3ETC6_9FIRM</name>